<dbReference type="OrthoDB" id="3134645at2759"/>
<keyword evidence="7" id="KW-1185">Reference proteome</keyword>
<organism evidence="6 7">
    <name type="scientific">Stichopus japonicus</name>
    <name type="common">Sea cucumber</name>
    <dbReference type="NCBI Taxonomy" id="307972"/>
    <lineage>
        <taxon>Eukaryota</taxon>
        <taxon>Metazoa</taxon>
        <taxon>Echinodermata</taxon>
        <taxon>Eleutherozoa</taxon>
        <taxon>Echinozoa</taxon>
        <taxon>Holothuroidea</taxon>
        <taxon>Aspidochirotacea</taxon>
        <taxon>Aspidochirotida</taxon>
        <taxon>Stichopodidae</taxon>
        <taxon>Apostichopus</taxon>
    </lineage>
</organism>
<dbReference type="InterPro" id="IPR006553">
    <property type="entry name" value="Leu-rich_rpt_Cys-con_subtyp"/>
</dbReference>
<keyword evidence="1" id="KW-0433">Leucine-rich repeat</keyword>
<dbReference type="Gene3D" id="3.80.10.10">
    <property type="entry name" value="Ribonuclease Inhibitor"/>
    <property type="match status" value="1"/>
</dbReference>
<evidence type="ECO:0000256" key="3">
    <source>
        <dbReference type="ARBA" id="ARBA00022786"/>
    </source>
</evidence>
<dbReference type="SUPFAM" id="SSF52047">
    <property type="entry name" value="RNI-like"/>
    <property type="match status" value="1"/>
</dbReference>
<accession>A0A2G8JIN5</accession>
<feature type="domain" description="F-box" evidence="5">
    <location>
        <begin position="124"/>
        <end position="174"/>
    </location>
</feature>
<feature type="compositionally biased region" description="Basic residues" evidence="4">
    <location>
        <begin position="67"/>
        <end position="100"/>
    </location>
</feature>
<evidence type="ECO:0000313" key="6">
    <source>
        <dbReference type="EMBL" id="PIK35606.1"/>
    </source>
</evidence>
<evidence type="ECO:0000259" key="5">
    <source>
        <dbReference type="Pfam" id="PF12937"/>
    </source>
</evidence>
<proteinExistence type="predicted"/>
<dbReference type="EMBL" id="MRZV01001862">
    <property type="protein sequence ID" value="PIK35606.1"/>
    <property type="molecule type" value="Genomic_DNA"/>
</dbReference>
<dbReference type="Pfam" id="PF12937">
    <property type="entry name" value="F-box-like"/>
    <property type="match status" value="1"/>
</dbReference>
<dbReference type="CDD" id="cd22119">
    <property type="entry name" value="F-box_FBXL6"/>
    <property type="match status" value="1"/>
</dbReference>
<comment type="caution">
    <text evidence="6">The sequence shown here is derived from an EMBL/GenBank/DDBJ whole genome shotgun (WGS) entry which is preliminary data.</text>
</comment>
<dbReference type="SMART" id="SM00367">
    <property type="entry name" value="LRR_CC"/>
    <property type="match status" value="3"/>
</dbReference>
<protein>
    <recommendedName>
        <fullName evidence="5">F-box domain-containing protein</fullName>
    </recommendedName>
</protein>
<sequence>MDDPKHHRANRGIFGVRQSKKRPMMFSFTPVRGDEWPTSSDDSDQDFDINNCSKANYSDDGSDSTKHLKKGKQQKRKKSKKSKKERKTQSRKLKIKRRKVQSSSGDDGEPETTRHDDTSDKTSWSHLPTLILQKIFYYGVADGGAVPFLLRMSKVSRTWRDVATRPKLWKKVNLDSSTVKVKESKRFTGLTWLINNRFSKLENLNICNWSKLNQSTFENIVKECPSLKRLVLSGCIKLGSSSLEQITNGLSNLEALDISSITLPGKTLNPSGLSRFLEVRGGALQELNLSNNKISSWPGVFSPILKHENSMPHLRHLDLSNCLTFSSSLTVFPVESFQSACPNLEVLSLAGCDVVGSKVEQDLKESSCGFPRLEQLSFPVSSQVQRSSSLQQDLVQRILKTSVNLQLLDIRGRTSFTPEFAQNLPCTGVEYLYIGNCDETIIPLCTKWGHSLKTLHMPDISMKGDVTIASVLPSMTKLENLDLAGTDIDDSVVRLVFDSCPSLDEINLTRCRNIQRGIKQTFKGQRLKELAEKMTLTS</sequence>
<evidence type="ECO:0000313" key="7">
    <source>
        <dbReference type="Proteomes" id="UP000230750"/>
    </source>
</evidence>
<dbReference type="InterPro" id="IPR001810">
    <property type="entry name" value="F-box_dom"/>
</dbReference>
<dbReference type="PANTHER" id="PTHR38926">
    <property type="entry name" value="F-BOX DOMAIN CONTAINING PROTEIN, EXPRESSED"/>
    <property type="match status" value="1"/>
</dbReference>
<dbReference type="GO" id="GO:0019005">
    <property type="term" value="C:SCF ubiquitin ligase complex"/>
    <property type="evidence" value="ECO:0007669"/>
    <property type="project" value="InterPro"/>
</dbReference>
<keyword evidence="2" id="KW-0677">Repeat</keyword>
<dbReference type="STRING" id="307972.A0A2G8JIN5"/>
<evidence type="ECO:0000256" key="1">
    <source>
        <dbReference type="ARBA" id="ARBA00022614"/>
    </source>
</evidence>
<reference evidence="6 7" key="1">
    <citation type="journal article" date="2017" name="PLoS Biol.">
        <title>The sea cucumber genome provides insights into morphological evolution and visceral regeneration.</title>
        <authorList>
            <person name="Zhang X."/>
            <person name="Sun L."/>
            <person name="Yuan J."/>
            <person name="Sun Y."/>
            <person name="Gao Y."/>
            <person name="Zhang L."/>
            <person name="Li S."/>
            <person name="Dai H."/>
            <person name="Hamel J.F."/>
            <person name="Liu C."/>
            <person name="Yu Y."/>
            <person name="Liu S."/>
            <person name="Lin W."/>
            <person name="Guo K."/>
            <person name="Jin S."/>
            <person name="Xu P."/>
            <person name="Storey K.B."/>
            <person name="Huan P."/>
            <person name="Zhang T."/>
            <person name="Zhou Y."/>
            <person name="Zhang J."/>
            <person name="Lin C."/>
            <person name="Li X."/>
            <person name="Xing L."/>
            <person name="Huo D."/>
            <person name="Sun M."/>
            <person name="Wang L."/>
            <person name="Mercier A."/>
            <person name="Li F."/>
            <person name="Yang H."/>
            <person name="Xiang J."/>
        </authorList>
    </citation>
    <scope>NUCLEOTIDE SEQUENCE [LARGE SCALE GENOMIC DNA]</scope>
    <source>
        <strain evidence="6">Shaxun</strain>
        <tissue evidence="6">Muscle</tissue>
    </source>
</reference>
<dbReference type="InterPro" id="IPR001611">
    <property type="entry name" value="Leu-rich_rpt"/>
</dbReference>
<dbReference type="PANTHER" id="PTHR38926:SF5">
    <property type="entry name" value="F-BOX AND LEUCINE-RICH REPEAT PROTEIN 6"/>
    <property type="match status" value="1"/>
</dbReference>
<dbReference type="Proteomes" id="UP000230750">
    <property type="component" value="Unassembled WGS sequence"/>
</dbReference>
<feature type="region of interest" description="Disordered" evidence="4">
    <location>
        <begin position="1"/>
        <end position="122"/>
    </location>
</feature>
<dbReference type="InterPro" id="IPR047922">
    <property type="entry name" value="FBXL6_F-box"/>
</dbReference>
<dbReference type="Pfam" id="PF12799">
    <property type="entry name" value="LRR_4"/>
    <property type="match status" value="1"/>
</dbReference>
<evidence type="ECO:0000256" key="4">
    <source>
        <dbReference type="SAM" id="MobiDB-lite"/>
    </source>
</evidence>
<dbReference type="AlphaFoldDB" id="A0A2G8JIN5"/>
<feature type="compositionally biased region" description="Basic residues" evidence="4">
    <location>
        <begin position="1"/>
        <end position="10"/>
    </location>
</feature>
<dbReference type="Gene3D" id="1.20.1280.50">
    <property type="match status" value="1"/>
</dbReference>
<dbReference type="SUPFAM" id="SSF81383">
    <property type="entry name" value="F-box domain"/>
    <property type="match status" value="1"/>
</dbReference>
<dbReference type="InterPro" id="IPR032675">
    <property type="entry name" value="LRR_dom_sf"/>
</dbReference>
<name>A0A2G8JIN5_STIJA</name>
<dbReference type="PROSITE" id="PS51450">
    <property type="entry name" value="LRR"/>
    <property type="match status" value="1"/>
</dbReference>
<dbReference type="InterPro" id="IPR036047">
    <property type="entry name" value="F-box-like_dom_sf"/>
</dbReference>
<feature type="compositionally biased region" description="Basic and acidic residues" evidence="4">
    <location>
        <begin position="111"/>
        <end position="120"/>
    </location>
</feature>
<dbReference type="InterPro" id="IPR025875">
    <property type="entry name" value="Leu-rich_rpt_4"/>
</dbReference>
<gene>
    <name evidence="6" type="ORF">BSL78_27566</name>
</gene>
<evidence type="ECO:0000256" key="2">
    <source>
        <dbReference type="ARBA" id="ARBA00022737"/>
    </source>
</evidence>
<keyword evidence="3" id="KW-0833">Ubl conjugation pathway</keyword>